<evidence type="ECO:0000313" key="2">
    <source>
        <dbReference type="EMBL" id="AOO13554.1"/>
    </source>
</evidence>
<accession>A0A1D7SIS0</accession>
<dbReference type="Proteomes" id="UP000223981">
    <property type="component" value="Segment"/>
</dbReference>
<reference evidence="2 3" key="1">
    <citation type="journal article" date="2016" name="Environ. Microbiol.">
        <title>Genomic diversification of marine cyanophages into stable ecotypes.</title>
        <authorList>
            <person name="Marston M.F."/>
            <person name="Martiny J.B."/>
        </authorList>
    </citation>
    <scope>NUCLEOTIDE SEQUENCE [LARGE SCALE GENOMIC DNA]</scope>
    <source>
        <strain evidence="2">Np_11_1211</strain>
    </source>
</reference>
<evidence type="ECO:0000256" key="1">
    <source>
        <dbReference type="SAM" id="MobiDB-lite"/>
    </source>
</evidence>
<gene>
    <name evidence="2" type="ORF">Np111211_008</name>
</gene>
<dbReference type="EMBL" id="KX349300">
    <property type="protein sequence ID" value="AOO13554.1"/>
    <property type="molecule type" value="Genomic_DNA"/>
</dbReference>
<feature type="region of interest" description="Disordered" evidence="1">
    <location>
        <begin position="240"/>
        <end position="285"/>
    </location>
</feature>
<name>A0A1D7SIS0_9CAUD</name>
<sequence>MPQINRFRSSAEAAESTLGGSLQNFMSHVMGPEKYGVSTSQLWHFQMTYPRALSGGLGQGGLHTGLFKQKYVDHMRIFSLYANEVNTPTKQVTTGSYRAVGSEISYATGSTFSEMNVQFLIPRSYINLLVFERWMTIMANDANQYVDYYNEYVAPLFFIYKYERGSNRDIIPADYKVYENAGGKNRSWPKYNRVVGMWHMYNVFPKSVGTLQFTNNPGELVTLDVTFAYERYRFYADPKFGGSNRKNKNAKDRVRSQRKTNNKNKGPRSNKSKRNRRNRKKQNRD</sequence>
<proteinExistence type="predicted"/>
<feature type="compositionally biased region" description="Basic residues" evidence="1">
    <location>
        <begin position="256"/>
        <end position="285"/>
    </location>
</feature>
<organism evidence="2 3">
    <name type="scientific">Cyanophage S-RIM14</name>
    <dbReference type="NCBI Taxonomy" id="1278423"/>
    <lineage>
        <taxon>Viruses</taxon>
        <taxon>Duplodnaviria</taxon>
        <taxon>Heunggongvirae</taxon>
        <taxon>Uroviricota</taxon>
        <taxon>Caudoviricetes</taxon>
        <taxon>Pantevenvirales</taxon>
        <taxon>Kyanoviridae</taxon>
        <taxon>Ahtivirus</taxon>
        <taxon>Ahtivirus sagseatwo</taxon>
    </lineage>
</organism>
<protein>
    <submittedName>
        <fullName evidence="2">Uncharacterized protein</fullName>
    </submittedName>
</protein>
<evidence type="ECO:0000313" key="3">
    <source>
        <dbReference type="Proteomes" id="UP000223981"/>
    </source>
</evidence>